<organism evidence="10 11">
    <name type="scientific">Diutina rugosa</name>
    <name type="common">Yeast</name>
    <name type="synonym">Candida rugosa</name>
    <dbReference type="NCBI Taxonomy" id="5481"/>
    <lineage>
        <taxon>Eukaryota</taxon>
        <taxon>Fungi</taxon>
        <taxon>Dikarya</taxon>
        <taxon>Ascomycota</taxon>
        <taxon>Saccharomycotina</taxon>
        <taxon>Pichiomycetes</taxon>
        <taxon>Debaryomycetaceae</taxon>
        <taxon>Diutina</taxon>
    </lineage>
</organism>
<dbReference type="GO" id="GO:0005506">
    <property type="term" value="F:iron ion binding"/>
    <property type="evidence" value="ECO:0007669"/>
    <property type="project" value="InterPro"/>
</dbReference>
<dbReference type="PRINTS" id="PR01239">
    <property type="entry name" value="EP450IICYP52"/>
</dbReference>
<keyword evidence="5 9" id="KW-0560">Oxidoreductase</keyword>
<dbReference type="AlphaFoldDB" id="A0A642UY75"/>
<dbReference type="InterPro" id="IPR002402">
    <property type="entry name" value="Cyt_P450_E_grp-II"/>
</dbReference>
<evidence type="ECO:0000256" key="3">
    <source>
        <dbReference type="ARBA" id="ARBA00022617"/>
    </source>
</evidence>
<dbReference type="GO" id="GO:0020037">
    <property type="term" value="F:heme binding"/>
    <property type="evidence" value="ECO:0007669"/>
    <property type="project" value="InterPro"/>
</dbReference>
<reference evidence="10 11" key="1">
    <citation type="submission" date="2019-07" db="EMBL/GenBank/DDBJ databases">
        <title>Genome assembly of two rare yeast pathogens: Diutina rugosa and Trichomonascus ciferrii.</title>
        <authorList>
            <person name="Mixao V."/>
            <person name="Saus E."/>
            <person name="Hansen A."/>
            <person name="Lass-Flor C."/>
            <person name="Gabaldon T."/>
        </authorList>
    </citation>
    <scope>NUCLEOTIDE SEQUENCE [LARGE SCALE GENOMIC DNA]</scope>
    <source>
        <strain evidence="10 11">CBS 613</strain>
    </source>
</reference>
<dbReference type="PANTHER" id="PTHR24287">
    <property type="entry name" value="P450, PUTATIVE (EUROFUNG)-RELATED"/>
    <property type="match status" value="1"/>
</dbReference>
<dbReference type="InterPro" id="IPR036396">
    <property type="entry name" value="Cyt_P450_sf"/>
</dbReference>
<comment type="similarity">
    <text evidence="2 9">Belongs to the cytochrome P450 family.</text>
</comment>
<evidence type="ECO:0000256" key="9">
    <source>
        <dbReference type="RuleBase" id="RU000461"/>
    </source>
</evidence>
<evidence type="ECO:0000256" key="7">
    <source>
        <dbReference type="ARBA" id="ARBA00023033"/>
    </source>
</evidence>
<sequence length="515" mass="58614">MLLWGLLFVVALIAAKIVIGRLVFARKERQAGCSPFKFHKSDGVWGFANLVPILKAKKEGRILSFNRRYLYGDDRWPHQKTFTIFLGGNFAVATRDPENIKAVLATNFSHYQFGQRKQMLSPLLGDGIFTLDGEGWKHSRTMLRPQFAREQVAHVQMLEPHVQRLVRQIYARQGEVFDLQELFFRLTVDSATEFLFGESVESLSDGVIGQARSPEEVAAFPERENFSYAFDLSQDYLSQRVALQGAYFLKDGREFRQLNDEVHRFSDYYVNKALAMSPADLDLASRHGYVFLYELAKNCRDPKVLRDQALNILLAGRDTTAGLLSFVFMELARHPDLWQKLRDEVHHRFGDSLEDITFESMKKCEYLQAVISETLRMYPSVPKSFKVAVQDTTLPRGGGADGNDPMFVPKGTTLMYSVHAMHMDPDIYGKDADEFKPERWFDPQMKKMGWAYLPFNGGPRICLGQQFALTEASYVLVRLLQTFETLGGPGAHEYPPLVRSNLTICLLNGCPVAFA</sequence>
<accession>A0A642UY75</accession>
<dbReference type="GO" id="GO:0016712">
    <property type="term" value="F:oxidoreductase activity, acting on paired donors, with incorporation or reduction of molecular oxygen, reduced flavin or flavoprotein as one donor, and incorporation of one atom of oxygen"/>
    <property type="evidence" value="ECO:0007669"/>
    <property type="project" value="InterPro"/>
</dbReference>
<dbReference type="OrthoDB" id="1470350at2759"/>
<comment type="cofactor">
    <cofactor evidence="1 8">
        <name>heme</name>
        <dbReference type="ChEBI" id="CHEBI:30413"/>
    </cofactor>
</comment>
<dbReference type="VEuPathDB" id="FungiDB:DIURU_000406"/>
<dbReference type="InterPro" id="IPR002974">
    <property type="entry name" value="Cyt_P450_E_CYP52_ascomycetes"/>
</dbReference>
<dbReference type="InterPro" id="IPR017972">
    <property type="entry name" value="Cyt_P450_CS"/>
</dbReference>
<evidence type="ECO:0000256" key="4">
    <source>
        <dbReference type="ARBA" id="ARBA00022723"/>
    </source>
</evidence>
<dbReference type="PROSITE" id="PS00086">
    <property type="entry name" value="CYTOCHROME_P450"/>
    <property type="match status" value="1"/>
</dbReference>
<keyword evidence="11" id="KW-1185">Reference proteome</keyword>
<evidence type="ECO:0000313" key="11">
    <source>
        <dbReference type="Proteomes" id="UP000449547"/>
    </source>
</evidence>
<dbReference type="CDD" id="cd11063">
    <property type="entry name" value="CYP52"/>
    <property type="match status" value="1"/>
</dbReference>
<keyword evidence="4 8" id="KW-0479">Metal-binding</keyword>
<dbReference type="PRINTS" id="PR00464">
    <property type="entry name" value="EP450II"/>
</dbReference>
<name>A0A642UY75_DIURU</name>
<evidence type="ECO:0008006" key="12">
    <source>
        <dbReference type="Google" id="ProtNLM"/>
    </source>
</evidence>
<dbReference type="InterPro" id="IPR047146">
    <property type="entry name" value="Cyt_P450_E_CYP52_fungi"/>
</dbReference>
<dbReference type="InterPro" id="IPR001128">
    <property type="entry name" value="Cyt_P450"/>
</dbReference>
<feature type="binding site" description="axial binding residue" evidence="8">
    <location>
        <position position="462"/>
    </location>
    <ligand>
        <name>heme</name>
        <dbReference type="ChEBI" id="CHEBI:30413"/>
    </ligand>
    <ligandPart>
        <name>Fe</name>
        <dbReference type="ChEBI" id="CHEBI:18248"/>
    </ligandPart>
</feature>
<dbReference type="PANTHER" id="PTHR24287:SF1">
    <property type="entry name" value="P450, PUTATIVE (EUROFUNG)-RELATED"/>
    <property type="match status" value="1"/>
</dbReference>
<dbReference type="Pfam" id="PF00067">
    <property type="entry name" value="p450"/>
    <property type="match status" value="1"/>
</dbReference>
<dbReference type="Proteomes" id="UP000449547">
    <property type="component" value="Unassembled WGS sequence"/>
</dbReference>
<evidence type="ECO:0000256" key="8">
    <source>
        <dbReference type="PIRSR" id="PIRSR602402-1"/>
    </source>
</evidence>
<gene>
    <name evidence="10" type="ORF">DIURU_000406</name>
</gene>
<evidence type="ECO:0000256" key="1">
    <source>
        <dbReference type="ARBA" id="ARBA00001971"/>
    </source>
</evidence>
<dbReference type="EMBL" id="SWFT01000019">
    <property type="protein sequence ID" value="KAA8907719.1"/>
    <property type="molecule type" value="Genomic_DNA"/>
</dbReference>
<dbReference type="OMA" id="VPEHYEH"/>
<evidence type="ECO:0000313" key="10">
    <source>
        <dbReference type="EMBL" id="KAA8907719.1"/>
    </source>
</evidence>
<protein>
    <recommendedName>
        <fullName evidence="12">Cytochrome P450</fullName>
    </recommendedName>
</protein>
<keyword evidence="3 8" id="KW-0349">Heme</keyword>
<evidence type="ECO:0000256" key="6">
    <source>
        <dbReference type="ARBA" id="ARBA00023004"/>
    </source>
</evidence>
<evidence type="ECO:0000256" key="2">
    <source>
        <dbReference type="ARBA" id="ARBA00010617"/>
    </source>
</evidence>
<proteinExistence type="inferred from homology"/>
<evidence type="ECO:0000256" key="5">
    <source>
        <dbReference type="ARBA" id="ARBA00023002"/>
    </source>
</evidence>
<dbReference type="GeneID" id="54779059"/>
<dbReference type="RefSeq" id="XP_034014725.1">
    <property type="nucleotide sequence ID" value="XM_034156891.1"/>
</dbReference>
<dbReference type="Gene3D" id="1.10.630.10">
    <property type="entry name" value="Cytochrome P450"/>
    <property type="match status" value="1"/>
</dbReference>
<keyword evidence="7 9" id="KW-0503">Monooxygenase</keyword>
<dbReference type="PRINTS" id="PR00385">
    <property type="entry name" value="P450"/>
</dbReference>
<comment type="caution">
    <text evidence="10">The sequence shown here is derived from an EMBL/GenBank/DDBJ whole genome shotgun (WGS) entry which is preliminary data.</text>
</comment>
<keyword evidence="6 8" id="KW-0408">Iron</keyword>
<dbReference type="SUPFAM" id="SSF48264">
    <property type="entry name" value="Cytochrome P450"/>
    <property type="match status" value="1"/>
</dbReference>